<evidence type="ECO:0000313" key="4">
    <source>
        <dbReference type="Proteomes" id="UP000198785"/>
    </source>
</evidence>
<dbReference type="InterPro" id="IPR036291">
    <property type="entry name" value="NAD(P)-bd_dom_sf"/>
</dbReference>
<dbReference type="Pfam" id="PF10728">
    <property type="entry name" value="DUF2520"/>
    <property type="match status" value="1"/>
</dbReference>
<gene>
    <name evidence="3" type="ORF">SAMN05660206_11264</name>
</gene>
<dbReference type="OrthoDB" id="9810755at2"/>
<dbReference type="SUPFAM" id="SSF51735">
    <property type="entry name" value="NAD(P)-binding Rossmann-fold domains"/>
    <property type="match status" value="1"/>
</dbReference>
<evidence type="ECO:0000313" key="3">
    <source>
        <dbReference type="EMBL" id="SFT10841.1"/>
    </source>
</evidence>
<dbReference type="SUPFAM" id="SSF48179">
    <property type="entry name" value="6-phosphogluconate dehydrogenase C-terminal domain-like"/>
    <property type="match status" value="1"/>
</dbReference>
<keyword evidence="4" id="KW-1185">Reference proteome</keyword>
<dbReference type="InterPro" id="IPR037108">
    <property type="entry name" value="TM1727-like_C_sf"/>
</dbReference>
<dbReference type="InterPro" id="IPR028939">
    <property type="entry name" value="P5C_Rdtase_cat_N"/>
</dbReference>
<evidence type="ECO:0000259" key="2">
    <source>
        <dbReference type="Pfam" id="PF10728"/>
    </source>
</evidence>
<dbReference type="Gene3D" id="3.40.50.720">
    <property type="entry name" value="NAD(P)-binding Rossmann-like Domain"/>
    <property type="match status" value="1"/>
</dbReference>
<dbReference type="PANTHER" id="PTHR40459:SF1">
    <property type="entry name" value="CONSERVED HYPOTHETICAL ALANINE AND LEUCINE RICH PROTEIN"/>
    <property type="match status" value="1"/>
</dbReference>
<dbReference type="InterPro" id="IPR008927">
    <property type="entry name" value="6-PGluconate_DH-like_C_sf"/>
</dbReference>
<dbReference type="PANTHER" id="PTHR40459">
    <property type="entry name" value="CONSERVED HYPOTHETICAL ALANINE AND LEUCINE RICH PROTEIN"/>
    <property type="match status" value="1"/>
</dbReference>
<evidence type="ECO:0000259" key="1">
    <source>
        <dbReference type="Pfam" id="PF03807"/>
    </source>
</evidence>
<feature type="domain" description="DUF2520" evidence="2">
    <location>
        <begin position="124"/>
        <end position="248"/>
    </location>
</feature>
<reference evidence="3 4" key="1">
    <citation type="submission" date="2016-10" db="EMBL/GenBank/DDBJ databases">
        <authorList>
            <person name="de Groot N.N."/>
        </authorList>
    </citation>
    <scope>NUCLEOTIDE SEQUENCE [LARGE SCALE GENOMIC DNA]</scope>
    <source>
        <strain evidence="3 4">DSM 22789</strain>
    </source>
</reference>
<dbReference type="InterPro" id="IPR018931">
    <property type="entry name" value="DUF2520"/>
</dbReference>
<sequence>MDIVLLGSGNVATHLGKGLKGAGHHIVQVYSRNKAYASALASLLKADTIDNITAIRQDADLYILAVTDEAIPPLAEELSPAITGIVVHCSGATPLAVLHHFSRYGVIYPPQSISKTVEADLSKIPFGIEGNDTSTSQYLLELMQKISSLSFLCSSQQRLALHIAAVFANNFSNALFQISHDILKQHELPFDLLKPIIAETAQKIQNNQPKDVQTGPAKRGDQQTIRKHLDFISENSNWVKIYQQLTEEITIQNR</sequence>
<dbReference type="Proteomes" id="UP000198785">
    <property type="component" value="Unassembled WGS sequence"/>
</dbReference>
<accession>A0A1I6VAU9</accession>
<dbReference type="AlphaFoldDB" id="A0A1I6VAU9"/>
<protein>
    <submittedName>
        <fullName evidence="3">Predicted oxidoreductase, contains short-chain dehydrogenase (SDR) and DUF2520 domains</fullName>
    </submittedName>
</protein>
<proteinExistence type="predicted"/>
<organism evidence="3 4">
    <name type="scientific">Sphingobacterium wenxiniae</name>
    <dbReference type="NCBI Taxonomy" id="683125"/>
    <lineage>
        <taxon>Bacteria</taxon>
        <taxon>Pseudomonadati</taxon>
        <taxon>Bacteroidota</taxon>
        <taxon>Sphingobacteriia</taxon>
        <taxon>Sphingobacteriales</taxon>
        <taxon>Sphingobacteriaceae</taxon>
        <taxon>Sphingobacterium</taxon>
    </lineage>
</organism>
<dbReference type="STRING" id="683125.SAMN05660206_11264"/>
<dbReference type="Pfam" id="PF03807">
    <property type="entry name" value="F420_oxidored"/>
    <property type="match status" value="1"/>
</dbReference>
<dbReference type="RefSeq" id="WP_093367138.1">
    <property type="nucleotide sequence ID" value="NZ_FOZZ01000012.1"/>
</dbReference>
<name>A0A1I6VAU9_9SPHI</name>
<feature type="domain" description="Pyrroline-5-carboxylate reductase catalytic N-terminal" evidence="1">
    <location>
        <begin position="3"/>
        <end position="81"/>
    </location>
</feature>
<dbReference type="Gene3D" id="1.10.1040.20">
    <property type="entry name" value="ProC-like, C-terminal domain"/>
    <property type="match status" value="1"/>
</dbReference>
<dbReference type="EMBL" id="FOZZ01000012">
    <property type="protein sequence ID" value="SFT10841.1"/>
    <property type="molecule type" value="Genomic_DNA"/>
</dbReference>